<protein>
    <submittedName>
        <fullName evidence="2">Uncharacterized protein</fullName>
    </submittedName>
</protein>
<comment type="caution">
    <text evidence="2">The sequence shown here is derived from an EMBL/GenBank/DDBJ whole genome shotgun (WGS) entry which is preliminary data.</text>
</comment>
<dbReference type="Proteomes" id="UP001590951">
    <property type="component" value="Unassembled WGS sequence"/>
</dbReference>
<keyword evidence="3" id="KW-1185">Reference proteome</keyword>
<feature type="compositionally biased region" description="Basic and acidic residues" evidence="1">
    <location>
        <begin position="109"/>
        <end position="138"/>
    </location>
</feature>
<sequence>MGSCLSCLGLTQQSHPKTLRASRHQDSFHQGPYRSYNDPDGPYRSQGQMQAPHSPDQGTETSRQDSEAFEAICHTMSDEVVDIFTSPLEGEYEENESDSRLDHLNKEIQNESFERPVAKEPETRSRSPEPVVPKRDGVPQKSIRNSVDRCRKCLIQDDGSQWTVTGYRRPNDYEINGNTLDASNRCKDSGSVLPSSRRRRKVLLHTSTKSTLDKVSLFSETTAHTYPSRRSQWVSVQMDSARPLNLPSPCMPFVKKGQKLSSWHTNGEFRGEDDVSNYVQNQPIQKAFMPHTNFSYLTILRSQCSPSTPPPPSIQNAIAPSNKPLNCSPPLLPLLAPTSTPSSAATVPSTNPSTSLPNP</sequence>
<evidence type="ECO:0000313" key="3">
    <source>
        <dbReference type="Proteomes" id="UP001590951"/>
    </source>
</evidence>
<name>A0ABR4AGL6_9LECA</name>
<evidence type="ECO:0000313" key="2">
    <source>
        <dbReference type="EMBL" id="KAL2044649.1"/>
    </source>
</evidence>
<feature type="region of interest" description="Disordered" evidence="1">
    <location>
        <begin position="329"/>
        <end position="359"/>
    </location>
</feature>
<feature type="compositionally biased region" description="Polar residues" evidence="1">
    <location>
        <begin position="45"/>
        <end position="61"/>
    </location>
</feature>
<feature type="region of interest" description="Disordered" evidence="1">
    <location>
        <begin position="13"/>
        <end position="65"/>
    </location>
</feature>
<proteinExistence type="predicted"/>
<dbReference type="EMBL" id="JBHFEH010000172">
    <property type="protein sequence ID" value="KAL2044649.1"/>
    <property type="molecule type" value="Genomic_DNA"/>
</dbReference>
<organism evidence="2 3">
    <name type="scientific">Lepraria finkii</name>
    <dbReference type="NCBI Taxonomy" id="1340010"/>
    <lineage>
        <taxon>Eukaryota</taxon>
        <taxon>Fungi</taxon>
        <taxon>Dikarya</taxon>
        <taxon>Ascomycota</taxon>
        <taxon>Pezizomycotina</taxon>
        <taxon>Lecanoromycetes</taxon>
        <taxon>OSLEUM clade</taxon>
        <taxon>Lecanoromycetidae</taxon>
        <taxon>Lecanorales</taxon>
        <taxon>Lecanorineae</taxon>
        <taxon>Stereocaulaceae</taxon>
        <taxon>Lepraria</taxon>
    </lineage>
</organism>
<reference evidence="2 3" key="1">
    <citation type="submission" date="2024-09" db="EMBL/GenBank/DDBJ databases">
        <title>Rethinking Asexuality: The Enigmatic Case of Functional Sexual Genes in Lepraria (Stereocaulaceae).</title>
        <authorList>
            <person name="Doellman M."/>
            <person name="Sun Y."/>
            <person name="Barcenas-Pena A."/>
            <person name="Lumbsch H.T."/>
            <person name="Grewe F."/>
        </authorList>
    </citation>
    <scope>NUCLEOTIDE SEQUENCE [LARGE SCALE GENOMIC DNA]</scope>
    <source>
        <strain evidence="2 3">Grewe 0041</strain>
    </source>
</reference>
<evidence type="ECO:0000256" key="1">
    <source>
        <dbReference type="SAM" id="MobiDB-lite"/>
    </source>
</evidence>
<gene>
    <name evidence="2" type="ORF">ABVK25_012283</name>
</gene>
<accession>A0ABR4AGL6</accession>
<feature type="region of interest" description="Disordered" evidence="1">
    <location>
        <begin position="109"/>
        <end position="143"/>
    </location>
</feature>